<dbReference type="Proteomes" id="UP001165082">
    <property type="component" value="Unassembled WGS sequence"/>
</dbReference>
<dbReference type="OrthoDB" id="10554859at2759"/>
<organism evidence="2 3">
    <name type="scientific">Triparma retinervis</name>
    <dbReference type="NCBI Taxonomy" id="2557542"/>
    <lineage>
        <taxon>Eukaryota</taxon>
        <taxon>Sar</taxon>
        <taxon>Stramenopiles</taxon>
        <taxon>Ochrophyta</taxon>
        <taxon>Bolidophyceae</taxon>
        <taxon>Parmales</taxon>
        <taxon>Triparmaceae</taxon>
        <taxon>Triparma</taxon>
    </lineage>
</organism>
<comment type="caution">
    <text evidence="2">The sequence shown here is derived from an EMBL/GenBank/DDBJ whole genome shotgun (WGS) entry which is preliminary data.</text>
</comment>
<keyword evidence="3" id="KW-1185">Reference proteome</keyword>
<gene>
    <name evidence="2" type="ORF">TrRE_jg9599</name>
</gene>
<evidence type="ECO:0000313" key="2">
    <source>
        <dbReference type="EMBL" id="GMH67872.1"/>
    </source>
</evidence>
<name>A0A9W7A8V6_9STRA</name>
<protein>
    <submittedName>
        <fullName evidence="2">Uncharacterized protein</fullName>
    </submittedName>
</protein>
<proteinExistence type="predicted"/>
<feature type="compositionally biased region" description="Basic and acidic residues" evidence="1">
    <location>
        <begin position="116"/>
        <end position="136"/>
    </location>
</feature>
<sequence length="150" mass="15452">MSAMIDSLCNEKDFIAGLNATSLNAALDKYAEVRVNDELKSTGESSDAIGSVGEDKGKEGLTGVLSLLGFDKAYDRYLFKDLDRSDGMGGGGADAVESRLGDVSIGGDAVGEAGGEDDKAEKEGGEGEGEGGKEGSSDEDDEDWLDSQIG</sequence>
<evidence type="ECO:0000256" key="1">
    <source>
        <dbReference type="SAM" id="MobiDB-lite"/>
    </source>
</evidence>
<evidence type="ECO:0000313" key="3">
    <source>
        <dbReference type="Proteomes" id="UP001165082"/>
    </source>
</evidence>
<accession>A0A9W7A8V6</accession>
<reference evidence="2" key="1">
    <citation type="submission" date="2022-07" db="EMBL/GenBank/DDBJ databases">
        <title>Genome analysis of Parmales, a sister group of diatoms, reveals the evolutionary specialization of diatoms from phago-mixotrophs to photoautotrophs.</title>
        <authorList>
            <person name="Ban H."/>
            <person name="Sato S."/>
            <person name="Yoshikawa S."/>
            <person name="Kazumasa Y."/>
            <person name="Nakamura Y."/>
            <person name="Ichinomiya M."/>
            <person name="Saitoh K."/>
            <person name="Sato N."/>
            <person name="Blanc-Mathieu R."/>
            <person name="Endo H."/>
            <person name="Kuwata A."/>
            <person name="Ogata H."/>
        </authorList>
    </citation>
    <scope>NUCLEOTIDE SEQUENCE</scope>
</reference>
<dbReference type="AlphaFoldDB" id="A0A9W7A8V6"/>
<dbReference type="EMBL" id="BRXZ01002684">
    <property type="protein sequence ID" value="GMH67872.1"/>
    <property type="molecule type" value="Genomic_DNA"/>
</dbReference>
<feature type="region of interest" description="Disordered" evidence="1">
    <location>
        <begin position="82"/>
        <end position="150"/>
    </location>
</feature>
<feature type="compositionally biased region" description="Acidic residues" evidence="1">
    <location>
        <begin position="137"/>
        <end position="150"/>
    </location>
</feature>